<evidence type="ECO:0000313" key="2">
    <source>
        <dbReference type="Proteomes" id="UP000321938"/>
    </source>
</evidence>
<reference evidence="1 2" key="1">
    <citation type="submission" date="2019-08" db="EMBL/GenBank/DDBJ databases">
        <title>Genome of Psychroserpens burtonensis ACAM 167.</title>
        <authorList>
            <person name="Bowman J.P."/>
        </authorList>
    </citation>
    <scope>NUCLEOTIDE SEQUENCE [LARGE SCALE GENOMIC DNA]</scope>
    <source>
        <strain evidence="1 2">ACAM 167</strain>
    </source>
</reference>
<gene>
    <name evidence="1" type="ORF">ES692_00830</name>
</gene>
<sequence length="201" mass="24021">MKYLLLILLFFKINLLFSQEMISTEFPNLELTYENEVRNSETYIWENVTFTNANPEMSYEFKHHDRTMLVAFFFGEPNGAANLIVTYLNFADTWQPVNQKKFEYGQVYKELKFLNTEKTKYVHFEYMAADDSTDKASHTFALFDIINNELYELTYKGQNDYEKDYTRVRNGTFELNNLLEHPKILRVLENQAKESKYIVRN</sequence>
<organism evidence="1 2">
    <name type="scientific">Psychroserpens burtonensis</name>
    <dbReference type="NCBI Taxonomy" id="49278"/>
    <lineage>
        <taxon>Bacteria</taxon>
        <taxon>Pseudomonadati</taxon>
        <taxon>Bacteroidota</taxon>
        <taxon>Flavobacteriia</taxon>
        <taxon>Flavobacteriales</taxon>
        <taxon>Flavobacteriaceae</taxon>
        <taxon>Psychroserpens</taxon>
    </lineage>
</organism>
<name>A0A5C7BD34_9FLAO</name>
<protein>
    <submittedName>
        <fullName evidence="1">Uncharacterized protein</fullName>
    </submittedName>
</protein>
<dbReference type="STRING" id="1123037.GCA_000425305_00599"/>
<comment type="caution">
    <text evidence="1">The sequence shown here is derived from an EMBL/GenBank/DDBJ whole genome shotgun (WGS) entry which is preliminary data.</text>
</comment>
<dbReference type="RefSeq" id="WP_147230822.1">
    <property type="nucleotide sequence ID" value="NZ_VOSB01000001.1"/>
</dbReference>
<dbReference type="EMBL" id="VOSB01000001">
    <property type="protein sequence ID" value="TXE20364.1"/>
    <property type="molecule type" value="Genomic_DNA"/>
</dbReference>
<accession>A0A5C7BD34</accession>
<dbReference type="OrthoDB" id="1149385at2"/>
<keyword evidence="2" id="KW-1185">Reference proteome</keyword>
<proteinExistence type="predicted"/>
<dbReference type="Proteomes" id="UP000321938">
    <property type="component" value="Unassembled WGS sequence"/>
</dbReference>
<dbReference type="AlphaFoldDB" id="A0A5C7BD34"/>
<evidence type="ECO:0000313" key="1">
    <source>
        <dbReference type="EMBL" id="TXE20364.1"/>
    </source>
</evidence>